<comment type="caution">
    <text evidence="1">The sequence shown here is derived from an EMBL/GenBank/DDBJ whole genome shotgun (WGS) entry which is preliminary data.</text>
</comment>
<dbReference type="AlphaFoldDB" id="A0A371E0K9"/>
<name>A0A371E0K9_MUCPR</name>
<organism evidence="1 2">
    <name type="scientific">Mucuna pruriens</name>
    <name type="common">Velvet bean</name>
    <name type="synonym">Dolichos pruriens</name>
    <dbReference type="NCBI Taxonomy" id="157652"/>
    <lineage>
        <taxon>Eukaryota</taxon>
        <taxon>Viridiplantae</taxon>
        <taxon>Streptophyta</taxon>
        <taxon>Embryophyta</taxon>
        <taxon>Tracheophyta</taxon>
        <taxon>Spermatophyta</taxon>
        <taxon>Magnoliopsida</taxon>
        <taxon>eudicotyledons</taxon>
        <taxon>Gunneridae</taxon>
        <taxon>Pentapetalae</taxon>
        <taxon>rosids</taxon>
        <taxon>fabids</taxon>
        <taxon>Fabales</taxon>
        <taxon>Fabaceae</taxon>
        <taxon>Papilionoideae</taxon>
        <taxon>50 kb inversion clade</taxon>
        <taxon>NPAAA clade</taxon>
        <taxon>indigoferoid/millettioid clade</taxon>
        <taxon>Phaseoleae</taxon>
        <taxon>Mucuna</taxon>
    </lineage>
</organism>
<proteinExistence type="predicted"/>
<feature type="non-terminal residue" evidence="1">
    <location>
        <position position="1"/>
    </location>
</feature>
<evidence type="ECO:0000313" key="2">
    <source>
        <dbReference type="Proteomes" id="UP000257109"/>
    </source>
</evidence>
<reference evidence="1" key="1">
    <citation type="submission" date="2018-05" db="EMBL/GenBank/DDBJ databases">
        <title>Draft genome of Mucuna pruriens seed.</title>
        <authorList>
            <person name="Nnadi N.E."/>
            <person name="Vos R."/>
            <person name="Hasami M.H."/>
            <person name="Devisetty U.K."/>
            <person name="Aguiy J.C."/>
        </authorList>
    </citation>
    <scope>NUCLEOTIDE SEQUENCE [LARGE SCALE GENOMIC DNA]</scope>
    <source>
        <strain evidence="1">JCA_2017</strain>
    </source>
</reference>
<dbReference type="EMBL" id="QJKJ01017620">
    <property type="protein sequence ID" value="RDX58320.1"/>
    <property type="molecule type" value="Genomic_DNA"/>
</dbReference>
<accession>A0A371E0K9</accession>
<sequence length="201" mass="22730">MEGAIFVKPQFFQISSQMLMNDHVNESERRSLAHSFSVSTMDMEACRLLVAARNVLILKWRLQNRFGWNKGKKLTPKWEGPFKVRKEVGRGANKLETLKGKEIPRTWNAASLRIAGYKSGNSTKLTIDSSWISPIRATYIVGHGFASDKSYKSHLHEPPTRSAMDSPQISPIRATYTVGHGFASDKSYKSHLHGRSWIRLG</sequence>
<dbReference type="OrthoDB" id="1433117at2759"/>
<keyword evidence="2" id="KW-1185">Reference proteome</keyword>
<gene>
    <name evidence="1" type="ORF">CR513_62371</name>
</gene>
<evidence type="ECO:0000313" key="1">
    <source>
        <dbReference type="EMBL" id="RDX58320.1"/>
    </source>
</evidence>
<dbReference type="Proteomes" id="UP000257109">
    <property type="component" value="Unassembled WGS sequence"/>
</dbReference>
<protein>
    <submittedName>
        <fullName evidence="1">Uncharacterized protein</fullName>
    </submittedName>
</protein>